<dbReference type="PANTHER" id="PTHR10527">
    <property type="entry name" value="IMPORTIN BETA"/>
    <property type="match status" value="1"/>
</dbReference>
<keyword evidence="6" id="KW-0653">Protein transport</keyword>
<evidence type="ECO:0000256" key="7">
    <source>
        <dbReference type="ARBA" id="ARBA00023242"/>
    </source>
</evidence>
<dbReference type="InterPro" id="IPR058584">
    <property type="entry name" value="IMB1_TNPO1-like_TPR"/>
</dbReference>
<organism evidence="10 11">
    <name type="scientific">Saccharomycopsis crataegensis</name>
    <dbReference type="NCBI Taxonomy" id="43959"/>
    <lineage>
        <taxon>Eukaryota</taxon>
        <taxon>Fungi</taxon>
        <taxon>Dikarya</taxon>
        <taxon>Ascomycota</taxon>
        <taxon>Saccharomycotina</taxon>
        <taxon>Saccharomycetes</taxon>
        <taxon>Saccharomycopsidaceae</taxon>
        <taxon>Saccharomycopsis</taxon>
    </lineage>
</organism>
<dbReference type="SUPFAM" id="SSF48371">
    <property type="entry name" value="ARM repeat"/>
    <property type="match status" value="2"/>
</dbReference>
<proteinExistence type="predicted"/>
<dbReference type="PROSITE" id="PS50166">
    <property type="entry name" value="IMPORTIN_B_NT"/>
    <property type="match status" value="1"/>
</dbReference>
<keyword evidence="3" id="KW-0813">Transport</keyword>
<dbReference type="GeneID" id="90071567"/>
<dbReference type="InterPro" id="IPR021133">
    <property type="entry name" value="HEAT_type_2"/>
</dbReference>
<dbReference type="InterPro" id="IPR057672">
    <property type="entry name" value="TPR_IPO4/5"/>
</dbReference>
<dbReference type="Pfam" id="PF25780">
    <property type="entry name" value="TPR_IPO5"/>
    <property type="match status" value="1"/>
</dbReference>
<protein>
    <submittedName>
        <fullName evidence="10">Kap123 protein</fullName>
    </submittedName>
</protein>
<evidence type="ECO:0000256" key="8">
    <source>
        <dbReference type="PROSITE-ProRule" id="PRU00103"/>
    </source>
</evidence>
<dbReference type="InterPro" id="IPR001494">
    <property type="entry name" value="Importin-beta_N"/>
</dbReference>
<dbReference type="GO" id="GO:0005737">
    <property type="term" value="C:cytoplasm"/>
    <property type="evidence" value="ECO:0007669"/>
    <property type="project" value="UniProtKB-SubCell"/>
</dbReference>
<evidence type="ECO:0000256" key="1">
    <source>
        <dbReference type="ARBA" id="ARBA00004123"/>
    </source>
</evidence>
<keyword evidence="7" id="KW-0539">Nucleus</keyword>
<dbReference type="InterPro" id="IPR011989">
    <property type="entry name" value="ARM-like"/>
</dbReference>
<evidence type="ECO:0000256" key="6">
    <source>
        <dbReference type="ARBA" id="ARBA00022927"/>
    </source>
</evidence>
<feature type="repeat" description="HEAT" evidence="8">
    <location>
        <begin position="401"/>
        <end position="439"/>
    </location>
</feature>
<reference evidence="10 11" key="1">
    <citation type="journal article" date="2023" name="Elife">
        <title>Identification of key yeast species and microbe-microbe interactions impacting larval growth of Drosophila in the wild.</title>
        <authorList>
            <person name="Mure A."/>
            <person name="Sugiura Y."/>
            <person name="Maeda R."/>
            <person name="Honda K."/>
            <person name="Sakurai N."/>
            <person name="Takahashi Y."/>
            <person name="Watada M."/>
            <person name="Katoh T."/>
            <person name="Gotoh A."/>
            <person name="Gotoh Y."/>
            <person name="Taniguchi I."/>
            <person name="Nakamura K."/>
            <person name="Hayashi T."/>
            <person name="Katayama T."/>
            <person name="Uemura T."/>
            <person name="Hattori Y."/>
        </authorList>
    </citation>
    <scope>NUCLEOTIDE SEQUENCE [LARGE SCALE GENOMIC DNA]</scope>
    <source>
        <strain evidence="10 11">SC-9</strain>
    </source>
</reference>
<dbReference type="InterPro" id="IPR040122">
    <property type="entry name" value="Importin_beta"/>
</dbReference>
<dbReference type="Proteomes" id="UP001360560">
    <property type="component" value="Unassembled WGS sequence"/>
</dbReference>
<comment type="caution">
    <text evidence="10">The sequence shown here is derived from an EMBL/GenBank/DDBJ whole genome shotgun (WGS) entry which is preliminary data.</text>
</comment>
<dbReference type="PROSITE" id="PS50077">
    <property type="entry name" value="HEAT_REPEAT"/>
    <property type="match status" value="1"/>
</dbReference>
<keyword evidence="5" id="KW-0677">Repeat</keyword>
<feature type="domain" description="Importin N-terminal" evidence="9">
    <location>
        <begin position="27"/>
        <end position="94"/>
    </location>
</feature>
<evidence type="ECO:0000313" key="11">
    <source>
        <dbReference type="Proteomes" id="UP001360560"/>
    </source>
</evidence>
<dbReference type="Pfam" id="PF25574">
    <property type="entry name" value="TPR_IMB1"/>
    <property type="match status" value="1"/>
</dbReference>
<evidence type="ECO:0000256" key="2">
    <source>
        <dbReference type="ARBA" id="ARBA00004496"/>
    </source>
</evidence>
<evidence type="ECO:0000313" key="10">
    <source>
        <dbReference type="EMBL" id="GMM33588.1"/>
    </source>
</evidence>
<dbReference type="Gene3D" id="1.25.10.10">
    <property type="entry name" value="Leucine-rich Repeat Variant"/>
    <property type="match status" value="1"/>
</dbReference>
<dbReference type="GO" id="GO:0005634">
    <property type="term" value="C:nucleus"/>
    <property type="evidence" value="ECO:0007669"/>
    <property type="project" value="UniProtKB-ARBA"/>
</dbReference>
<sequence>MSEEFVSALVDTLNLTVVPDTKVVKEASNKLTNDFYGNPDSLPAMIQILTTHPESQLKQLSAVEAKKLVEKHWEVIDDSIKNAIRDSILKFTLEEQNSLVAHNAARVICSITEVEDLSENKWPDLINVLIANISSNENTKAKETSVYTLYSLLEGYNNSALLGHAGDFIGLLSRTLEDPENLQNRVYSFEALTSIASCFEDPEPELANQFKNLINPMIDVLKTTIEKDDSDNARTIFIGFNDFPYFDNKFVGDNLFVLINMFVEIAMNHQLDEDYRIMALQFLIRVIPMKKSRIISKNLGPDLTLAGLKIACDPIDDEEELDENSEENENEENTTSALGLRLLAELANELPPKQAITPIFNELGNLINDTQNVYRVRAGLSSVGVISAGAPDFISNHLSKLMPLLVQGLKNEHPIVKLAALKTFNELAGQLQNSLAGYHETLLPLLMEVIQSSSYQSIYKYATYALDGILEYMEQEAIVPYLEPLTNKLFEMLNQAHSSSLKTAIVSAIGSTAFAAGKAFIPFFDNSLKILEPLIKIPDSLEGLTTDDIELIASTFENISTVARAVGAQSFAKFAEPLIGSSYVCISSENPRLRESGFTFINNMAKVYGEDFSPFLPKLIPAIIKCLQQDELLFNTGDDEEEEIEDMEDIAKNLQISTGITMEKEIATIALGELASATKNHFGEYVEEVVNVLLEQTDSFTINSVCIGTLWTIVIALYENNVSLKKFPVGAVTENYVPDELLNIIKAVREKSIEILQEEYEITTIHSVLASLEGAFQKIGAIAIMDSGESGSLETLCIELMKLLKGEHASQGDEEDKEEVEGADESETELLIYDTCLDILVALSLTLGSAFNRIFASFKSVVYKNLTSASNQKRSVIVGALAEICVGLKGENEFANELLSDFVELMNKDSFLNVRGYAAFGIGVIIFYSAEDLSAAYPDILSSLSKLLTKADKEAKAEDDDETQDIIDRSYANACGCVARMALKNPNAVPLNQIVPVLLGHLPLVNGFEENTPIFNLLIQLYQSNAALITPYNAQVLEIFKQVFKKDEEREKLESESTLGREQNTESLKQFPADGLKEKVVELVKHIESK</sequence>
<evidence type="ECO:0000256" key="3">
    <source>
        <dbReference type="ARBA" id="ARBA00022448"/>
    </source>
</evidence>
<evidence type="ECO:0000256" key="5">
    <source>
        <dbReference type="ARBA" id="ARBA00022737"/>
    </source>
</evidence>
<dbReference type="EMBL" id="BTFZ01000002">
    <property type="protein sequence ID" value="GMM33588.1"/>
    <property type="molecule type" value="Genomic_DNA"/>
</dbReference>
<keyword evidence="4" id="KW-0963">Cytoplasm</keyword>
<keyword evidence="11" id="KW-1185">Reference proteome</keyword>
<dbReference type="GO" id="GO:0031267">
    <property type="term" value="F:small GTPase binding"/>
    <property type="evidence" value="ECO:0007669"/>
    <property type="project" value="InterPro"/>
</dbReference>
<gene>
    <name evidence="10" type="ORF">DASC09_009130</name>
</gene>
<dbReference type="Pfam" id="PF03810">
    <property type="entry name" value="IBN_N"/>
    <property type="match status" value="1"/>
</dbReference>
<evidence type="ECO:0000256" key="4">
    <source>
        <dbReference type="ARBA" id="ARBA00022490"/>
    </source>
</evidence>
<dbReference type="AlphaFoldDB" id="A0AAV5QFI1"/>
<name>A0AAV5QFI1_9ASCO</name>
<dbReference type="GO" id="GO:0006606">
    <property type="term" value="P:protein import into nucleus"/>
    <property type="evidence" value="ECO:0007669"/>
    <property type="project" value="InterPro"/>
</dbReference>
<dbReference type="SMART" id="SM00913">
    <property type="entry name" value="IBN_N"/>
    <property type="match status" value="1"/>
</dbReference>
<comment type="subcellular location">
    <subcellularLocation>
        <location evidence="2">Cytoplasm</location>
    </subcellularLocation>
    <subcellularLocation>
        <location evidence="1">Nucleus</location>
    </subcellularLocation>
</comment>
<dbReference type="InterPro" id="IPR016024">
    <property type="entry name" value="ARM-type_fold"/>
</dbReference>
<dbReference type="RefSeq" id="XP_064850588.1">
    <property type="nucleotide sequence ID" value="XM_064994516.1"/>
</dbReference>
<accession>A0AAV5QFI1</accession>
<evidence type="ECO:0000259" key="9">
    <source>
        <dbReference type="PROSITE" id="PS50166"/>
    </source>
</evidence>